<comment type="caution">
    <text evidence="2">The sequence shown here is derived from an EMBL/GenBank/DDBJ whole genome shotgun (WGS) entry which is preliminary data.</text>
</comment>
<feature type="region of interest" description="Disordered" evidence="1">
    <location>
        <begin position="16"/>
        <end position="61"/>
    </location>
</feature>
<protein>
    <submittedName>
        <fullName evidence="2">(spotted green pufferfish) hypothetical protein</fullName>
    </submittedName>
</protein>
<dbReference type="OrthoDB" id="8734272at2759"/>
<feature type="compositionally biased region" description="Basic and acidic residues" evidence="1">
    <location>
        <begin position="47"/>
        <end position="60"/>
    </location>
</feature>
<sequence length="78" mass="8606">MKPQSWLRRNWLWAAGGAFSGRPPERLAAAESRKERGALGGGAQTHRRPENGEGGGRREPLPWPLACVHPPVCLHLVY</sequence>
<evidence type="ECO:0000256" key="1">
    <source>
        <dbReference type="SAM" id="MobiDB-lite"/>
    </source>
</evidence>
<gene>
    <name evidence="2" type="ORF">GSTENG00008304001</name>
</gene>
<reference evidence="2" key="1">
    <citation type="journal article" date="2004" name="Nature">
        <title>Genome duplication in the teleost fish Tetraodon nigroviridis reveals the early vertebrate proto-karyotype.</title>
        <authorList>
            <person name="Jaillon O."/>
            <person name="Aury J.-M."/>
            <person name="Brunet F."/>
            <person name="Petit J.-L."/>
            <person name="Stange-Thomann N."/>
            <person name="Mauceli E."/>
            <person name="Bouneau L."/>
            <person name="Fischer C."/>
            <person name="Ozouf-Costaz C."/>
            <person name="Bernot A."/>
            <person name="Nicaud S."/>
            <person name="Jaffe D."/>
            <person name="Fisher S."/>
            <person name="Lutfalla G."/>
            <person name="Dossat C."/>
            <person name="Segurens B."/>
            <person name="Dasilva C."/>
            <person name="Salanoubat M."/>
            <person name="Levy M."/>
            <person name="Boudet N."/>
            <person name="Castellano S."/>
            <person name="Anthouard V."/>
            <person name="Jubin C."/>
            <person name="Castelli V."/>
            <person name="Katinka M."/>
            <person name="Vacherie B."/>
            <person name="Biemont C."/>
            <person name="Skalli Z."/>
            <person name="Cattolico L."/>
            <person name="Poulain J."/>
            <person name="De Berardinis V."/>
            <person name="Cruaud C."/>
            <person name="Duprat S."/>
            <person name="Brottier P."/>
            <person name="Coutanceau J.-P."/>
            <person name="Gouzy J."/>
            <person name="Parra G."/>
            <person name="Lardier G."/>
            <person name="Chapple C."/>
            <person name="McKernan K.J."/>
            <person name="McEwan P."/>
            <person name="Bosak S."/>
            <person name="Kellis M."/>
            <person name="Volff J.-N."/>
            <person name="Guigo R."/>
            <person name="Zody M.C."/>
            <person name="Mesirov J."/>
            <person name="Lindblad-Toh K."/>
            <person name="Birren B."/>
            <person name="Nusbaum C."/>
            <person name="Kahn D."/>
            <person name="Robinson-Rechavi M."/>
            <person name="Laudet V."/>
            <person name="Schachter V."/>
            <person name="Quetier F."/>
            <person name="Saurin W."/>
            <person name="Scarpelli C."/>
            <person name="Wincker P."/>
            <person name="Lander E.S."/>
            <person name="Weissenbach J."/>
            <person name="Roest Crollius H."/>
        </authorList>
    </citation>
    <scope>NUCLEOTIDE SEQUENCE [LARGE SCALE GENOMIC DNA]</scope>
</reference>
<dbReference type="KEGG" id="tng:GSTEN00008304G001"/>
<organism evidence="2">
    <name type="scientific">Tetraodon nigroviridis</name>
    <name type="common">Spotted green pufferfish</name>
    <name type="synonym">Chelonodon nigroviridis</name>
    <dbReference type="NCBI Taxonomy" id="99883"/>
    <lineage>
        <taxon>Eukaryota</taxon>
        <taxon>Metazoa</taxon>
        <taxon>Chordata</taxon>
        <taxon>Craniata</taxon>
        <taxon>Vertebrata</taxon>
        <taxon>Euteleostomi</taxon>
        <taxon>Actinopterygii</taxon>
        <taxon>Neopterygii</taxon>
        <taxon>Teleostei</taxon>
        <taxon>Neoteleostei</taxon>
        <taxon>Acanthomorphata</taxon>
        <taxon>Eupercaria</taxon>
        <taxon>Tetraodontiformes</taxon>
        <taxon>Tetradontoidea</taxon>
        <taxon>Tetraodontidae</taxon>
        <taxon>Tetraodon</taxon>
    </lineage>
</organism>
<evidence type="ECO:0000313" key="2">
    <source>
        <dbReference type="EMBL" id="CAF92882.1"/>
    </source>
</evidence>
<accession>Q4T2K0</accession>
<dbReference type="AlphaFoldDB" id="Q4T2K0"/>
<reference evidence="2" key="2">
    <citation type="submission" date="2004-02" db="EMBL/GenBank/DDBJ databases">
        <authorList>
            <consortium name="Genoscope"/>
            <consortium name="Whitehead Institute Centre for Genome Research"/>
        </authorList>
    </citation>
    <scope>NUCLEOTIDE SEQUENCE</scope>
</reference>
<proteinExistence type="predicted"/>
<name>Q4T2K0_TETNG</name>
<dbReference type="EMBL" id="CAAE01010255">
    <property type="protein sequence ID" value="CAF92882.1"/>
    <property type="molecule type" value="Genomic_DNA"/>
</dbReference>